<feature type="region of interest" description="Disordered" evidence="3">
    <location>
        <begin position="52"/>
        <end position="84"/>
    </location>
</feature>
<dbReference type="Pfam" id="PF12937">
    <property type="entry name" value="F-box-like"/>
    <property type="match status" value="1"/>
</dbReference>
<dbReference type="Gene3D" id="1.20.1280.50">
    <property type="match status" value="1"/>
</dbReference>
<dbReference type="HOGENOM" id="CLU_294983_0_0_1"/>
<proteinExistence type="predicted"/>
<dbReference type="SUPFAM" id="SSF54928">
    <property type="entry name" value="RNA-binding domain, RBD"/>
    <property type="match status" value="1"/>
</dbReference>
<evidence type="ECO:0000256" key="3">
    <source>
        <dbReference type="SAM" id="MobiDB-lite"/>
    </source>
</evidence>
<dbReference type="CTD" id="20235804"/>
<reference evidence="6 7" key="1">
    <citation type="journal article" date="2013" name="Nature">
        <title>Insights into bilaterian evolution from three spiralian genomes.</title>
        <authorList>
            <person name="Simakov O."/>
            <person name="Marletaz F."/>
            <person name="Cho S.J."/>
            <person name="Edsinger-Gonzales E."/>
            <person name="Havlak P."/>
            <person name="Hellsten U."/>
            <person name="Kuo D.H."/>
            <person name="Larsson T."/>
            <person name="Lv J."/>
            <person name="Arendt D."/>
            <person name="Savage R."/>
            <person name="Osoegawa K."/>
            <person name="de Jong P."/>
            <person name="Grimwood J."/>
            <person name="Chapman J.A."/>
            <person name="Shapiro H."/>
            <person name="Aerts A."/>
            <person name="Otillar R.P."/>
            <person name="Terry A.Y."/>
            <person name="Boore J.L."/>
            <person name="Grigoriev I.V."/>
            <person name="Lindberg D.R."/>
            <person name="Seaver E.C."/>
            <person name="Weisblat D.A."/>
            <person name="Putnam N.H."/>
            <person name="Rokhsar D.S."/>
        </authorList>
    </citation>
    <scope>NUCLEOTIDE SEQUENCE [LARGE SCALE GENOMIC DNA]</scope>
</reference>
<keyword evidence="2" id="KW-0694">RNA-binding</keyword>
<evidence type="ECO:0000259" key="4">
    <source>
        <dbReference type="PROSITE" id="PS50102"/>
    </source>
</evidence>
<dbReference type="InterPro" id="IPR035979">
    <property type="entry name" value="RBD_domain_sf"/>
</dbReference>
<dbReference type="InterPro" id="IPR032675">
    <property type="entry name" value="LRR_dom_sf"/>
</dbReference>
<dbReference type="SMART" id="SM00367">
    <property type="entry name" value="LRR_CC"/>
    <property type="match status" value="8"/>
</dbReference>
<dbReference type="SMART" id="SM00256">
    <property type="entry name" value="FBOX"/>
    <property type="match status" value="1"/>
</dbReference>
<evidence type="ECO:0008006" key="8">
    <source>
        <dbReference type="Google" id="ProtNLM"/>
    </source>
</evidence>
<keyword evidence="1" id="KW-0833">Ubl conjugation pathway</keyword>
<feature type="compositionally biased region" description="Basic and acidic residues" evidence="3">
    <location>
        <begin position="71"/>
        <end position="81"/>
    </location>
</feature>
<dbReference type="InterPro" id="IPR036047">
    <property type="entry name" value="F-box-like_dom_sf"/>
</dbReference>
<keyword evidence="7" id="KW-1185">Reference proteome</keyword>
<dbReference type="InterPro" id="IPR012677">
    <property type="entry name" value="Nucleotide-bd_a/b_plait_sf"/>
</dbReference>
<evidence type="ECO:0000313" key="7">
    <source>
        <dbReference type="Proteomes" id="UP000030746"/>
    </source>
</evidence>
<dbReference type="OMA" id="CNAVTNT"/>
<dbReference type="KEGG" id="lgi:LOTGIDRAFT_152866"/>
<dbReference type="PROSITE" id="PS50102">
    <property type="entry name" value="RRM"/>
    <property type="match status" value="1"/>
</dbReference>
<dbReference type="Gene3D" id="3.30.70.330">
    <property type="match status" value="1"/>
</dbReference>
<evidence type="ECO:0000259" key="5">
    <source>
        <dbReference type="PROSITE" id="PS50181"/>
    </source>
</evidence>
<dbReference type="EMBL" id="KB201304">
    <property type="protein sequence ID" value="ESO97769.1"/>
    <property type="molecule type" value="Genomic_DNA"/>
</dbReference>
<dbReference type="RefSeq" id="XP_009051619.1">
    <property type="nucleotide sequence ID" value="XM_009053371.1"/>
</dbReference>
<dbReference type="SUPFAM" id="SSF81383">
    <property type="entry name" value="F-box domain"/>
    <property type="match status" value="1"/>
</dbReference>
<organism evidence="6 7">
    <name type="scientific">Lottia gigantea</name>
    <name type="common">Giant owl limpet</name>
    <dbReference type="NCBI Taxonomy" id="225164"/>
    <lineage>
        <taxon>Eukaryota</taxon>
        <taxon>Metazoa</taxon>
        <taxon>Spiralia</taxon>
        <taxon>Lophotrochozoa</taxon>
        <taxon>Mollusca</taxon>
        <taxon>Gastropoda</taxon>
        <taxon>Patellogastropoda</taxon>
        <taxon>Lottioidea</taxon>
        <taxon>Lottiidae</taxon>
        <taxon>Lottia</taxon>
    </lineage>
</organism>
<dbReference type="InterPro" id="IPR000504">
    <property type="entry name" value="RRM_dom"/>
</dbReference>
<dbReference type="STRING" id="225164.V4C7S7"/>
<protein>
    <recommendedName>
        <fullName evidence="8">RRM domain-containing protein</fullName>
    </recommendedName>
</protein>
<evidence type="ECO:0000313" key="6">
    <source>
        <dbReference type="EMBL" id="ESO97769.1"/>
    </source>
</evidence>
<name>V4C7S7_LOTGI</name>
<evidence type="ECO:0000256" key="1">
    <source>
        <dbReference type="ARBA" id="ARBA00022786"/>
    </source>
</evidence>
<gene>
    <name evidence="6" type="ORF">LOTGIDRAFT_152866</name>
</gene>
<dbReference type="GO" id="GO:0019005">
    <property type="term" value="C:SCF ubiquitin ligase complex"/>
    <property type="evidence" value="ECO:0007669"/>
    <property type="project" value="TreeGrafter"/>
</dbReference>
<dbReference type="OrthoDB" id="549243at2759"/>
<dbReference type="AlphaFoldDB" id="V4C7S7"/>
<dbReference type="SUPFAM" id="SSF52047">
    <property type="entry name" value="RNI-like"/>
    <property type="match status" value="2"/>
</dbReference>
<evidence type="ECO:0000256" key="2">
    <source>
        <dbReference type="PROSITE-ProRule" id="PRU00176"/>
    </source>
</evidence>
<dbReference type="GO" id="GO:0031146">
    <property type="term" value="P:SCF-dependent proteasomal ubiquitin-dependent protein catabolic process"/>
    <property type="evidence" value="ECO:0007669"/>
    <property type="project" value="TreeGrafter"/>
</dbReference>
<feature type="domain" description="F-box" evidence="5">
    <location>
        <begin position="83"/>
        <end position="127"/>
    </location>
</feature>
<dbReference type="PANTHER" id="PTHR13318:SF247">
    <property type="entry name" value="GH16156P"/>
    <property type="match status" value="1"/>
</dbReference>
<dbReference type="GO" id="GO:0003723">
    <property type="term" value="F:RNA binding"/>
    <property type="evidence" value="ECO:0007669"/>
    <property type="project" value="UniProtKB-UniRule"/>
</dbReference>
<dbReference type="PANTHER" id="PTHR13318">
    <property type="entry name" value="PARTNER OF PAIRED, ISOFORM B-RELATED"/>
    <property type="match status" value="1"/>
</dbReference>
<dbReference type="PROSITE" id="PS50181">
    <property type="entry name" value="FBOX"/>
    <property type="match status" value="1"/>
</dbReference>
<dbReference type="Gene3D" id="3.80.10.10">
    <property type="entry name" value="Ribonuclease Inhibitor"/>
    <property type="match status" value="3"/>
</dbReference>
<dbReference type="InterPro" id="IPR001810">
    <property type="entry name" value="F-box_dom"/>
</dbReference>
<dbReference type="Proteomes" id="UP000030746">
    <property type="component" value="Unassembled WGS sequence"/>
</dbReference>
<dbReference type="GeneID" id="20235804"/>
<dbReference type="InterPro" id="IPR006553">
    <property type="entry name" value="Leu-rich_rpt_Cys-con_subtyp"/>
</dbReference>
<sequence>MPRDHYTKLPRGIAFVTFSTREEAEEVLQASDERLILGGRLLRVNKAEQSKRVGTRRYEANNGNNENNNSPDKKNEVKDRDDEADTVDLPDEVWEKTFSFLLLRDRVRIERVCSRWRNAALRLWKRQRSLDFYHTFRRFESLTDRTLNFLLKRCGPSLRSLDISASPRLLTDYSMQIINKYCCGLRKLDLSGVDVTNISLRDLTVDIHTLEVCDLTVDIYTLEVCDLTVIIHTLEVCDLTVIIHTLEVCDLTVDIYTLEVCDLTVIIHTLEVCDLTVDIHTLEVCDLTVIIHTLEVWDLTVDIYTLEVCDLTVDIYTLEVCDLIVIIHTLEVCDLTVDIHTLEVWDLTVDIYTLEVCDLIVIIHTLEVCDLTVDIHTLEVWDLTVDIYTLEVCDSTVIIHTLEVCDLTVDIHTLEVCDLTVDIYKLEICDLTVIIHSLEVCDLTVDIYTLEVCDLTVDIYTLEVCDLTVDIHTLEVCDLTVDIYTLEVCAVTVIIHSLEVCDLTVDIYTLEVCDLTVDIHTLEVCDLTVDIYTLEVCDLTVIIHTLEVCDLTVIIHTLEVCDLTVDIHTLEVCDLTVIIHTLEVCDLTVDYSYTREVCDLTVDIHTLEVCDLTVDYSYTREVCDLTVDIYTLEVCDLTVDIHTLEVCDLTVDIYTLEWVRLQRCTYLGEKGFWWLFHSNRELQHIDIKGNIKLTGQCFHMLDSKVKTLVLSECKKVGDVGIEKIKERCPLIEELHITDCASLTGHAINTITQGFRNLRILHCGGSLHNVAETTWCQLQDLKSLEELNLSQNCCITNEALIAISSGCCKLKNLDVSGCHRCLTDEGVQCLSLLENLEILNISYLHQITDVCLSQISTTGKLKQLKIKACSGITDSGIEEIVFNCPSLELVDMSGCLNISNKLIYRVIALRQDQSHLLLQLNIGGTSVVSDDLVDIPSTILVDSHDYSSYYLRPDKDLLLPDPYEEEDVDLKEDTPWFGKPSSTVMMAAGFEENAWQEDDNDYDGHFDDITDEFLENDDCLAAEIWDMS</sequence>
<accession>V4C7S7</accession>
<feature type="domain" description="RRM" evidence="4">
    <location>
        <begin position="1"/>
        <end position="49"/>
    </location>
</feature>